<dbReference type="SUPFAM" id="SSF63882">
    <property type="entry name" value="MoeA N-terminal region -like"/>
    <property type="match status" value="1"/>
</dbReference>
<dbReference type="STRING" id="1121393.SAMN02745216_03778"/>
<comment type="catalytic activity">
    <reaction evidence="5">
        <text>adenylyl-molybdopterin + molybdate = Mo-molybdopterin + AMP + H(+)</text>
        <dbReference type="Rhea" id="RHEA:35047"/>
        <dbReference type="ChEBI" id="CHEBI:15378"/>
        <dbReference type="ChEBI" id="CHEBI:36264"/>
        <dbReference type="ChEBI" id="CHEBI:62727"/>
        <dbReference type="ChEBI" id="CHEBI:71302"/>
        <dbReference type="ChEBI" id="CHEBI:456215"/>
        <dbReference type="EC" id="2.10.1.1"/>
    </reaction>
</comment>
<evidence type="ECO:0000256" key="4">
    <source>
        <dbReference type="ARBA" id="ARBA00023150"/>
    </source>
</evidence>
<gene>
    <name evidence="8" type="ORF">SAMN02745216_03778</name>
</gene>
<dbReference type="InterPro" id="IPR024370">
    <property type="entry name" value="PBP_domain"/>
</dbReference>
<dbReference type="NCBIfam" id="NF011068">
    <property type="entry name" value="PRK14498.1"/>
    <property type="match status" value="1"/>
</dbReference>
<dbReference type="EC" id="2.10.1.1" evidence="6"/>
<dbReference type="PANTHER" id="PTHR10192:SF16">
    <property type="entry name" value="MOLYBDOPTERIN MOLYBDENUMTRANSFERASE"/>
    <property type="match status" value="1"/>
</dbReference>
<protein>
    <recommendedName>
        <fullName evidence="6">Molybdopterin molybdenumtransferase</fullName>
        <ecNumber evidence="6">2.10.1.1</ecNumber>
    </recommendedName>
</protein>
<keyword evidence="6" id="KW-0479">Metal-binding</keyword>
<keyword evidence="6" id="KW-0808">Transferase</keyword>
<evidence type="ECO:0000313" key="9">
    <source>
        <dbReference type="Proteomes" id="UP000183994"/>
    </source>
</evidence>
<dbReference type="InterPro" id="IPR036135">
    <property type="entry name" value="MoeA_linker/N_sf"/>
</dbReference>
<evidence type="ECO:0000256" key="6">
    <source>
        <dbReference type="RuleBase" id="RU365090"/>
    </source>
</evidence>
<dbReference type="EMBL" id="FQZU01000029">
    <property type="protein sequence ID" value="SHK62652.1"/>
    <property type="molecule type" value="Genomic_DNA"/>
</dbReference>
<dbReference type="InterPro" id="IPR036425">
    <property type="entry name" value="MoaB/Mog-like_dom_sf"/>
</dbReference>
<reference evidence="9" key="1">
    <citation type="submission" date="2016-11" db="EMBL/GenBank/DDBJ databases">
        <authorList>
            <person name="Varghese N."/>
            <person name="Submissions S."/>
        </authorList>
    </citation>
    <scope>NUCLEOTIDE SEQUENCE [LARGE SCALE GENOMIC DNA]</scope>
    <source>
        <strain evidence="9">DSM 16219</strain>
    </source>
</reference>
<dbReference type="Gene3D" id="3.40.190.10">
    <property type="entry name" value="Periplasmic binding protein-like II"/>
    <property type="match status" value="1"/>
</dbReference>
<dbReference type="SUPFAM" id="SSF53850">
    <property type="entry name" value="Periplasmic binding protein-like II"/>
    <property type="match status" value="1"/>
</dbReference>
<comment type="pathway">
    <text evidence="2 6">Cofactor biosynthesis; molybdopterin biosynthesis.</text>
</comment>
<organism evidence="8 9">
    <name type="scientific">Desulfatibacillum alkenivorans DSM 16219</name>
    <dbReference type="NCBI Taxonomy" id="1121393"/>
    <lineage>
        <taxon>Bacteria</taxon>
        <taxon>Pseudomonadati</taxon>
        <taxon>Thermodesulfobacteriota</taxon>
        <taxon>Desulfobacteria</taxon>
        <taxon>Desulfobacterales</taxon>
        <taxon>Desulfatibacillaceae</taxon>
        <taxon>Desulfatibacillum</taxon>
    </lineage>
</organism>
<dbReference type="InterPro" id="IPR036688">
    <property type="entry name" value="MoeA_C_domain_IV_sf"/>
</dbReference>
<dbReference type="Gene3D" id="2.170.190.11">
    <property type="entry name" value="Molybdopterin biosynthesis moea protein, domain 3"/>
    <property type="match status" value="1"/>
</dbReference>
<dbReference type="GO" id="GO:0046872">
    <property type="term" value="F:metal ion binding"/>
    <property type="evidence" value="ECO:0007669"/>
    <property type="project" value="UniProtKB-UniRule"/>
</dbReference>
<evidence type="ECO:0000256" key="3">
    <source>
        <dbReference type="ARBA" id="ARBA00010763"/>
    </source>
</evidence>
<keyword evidence="6" id="KW-0460">Magnesium</keyword>
<accession>A0A1M6U036</accession>
<keyword evidence="4 6" id="KW-0501">Molybdenum cofactor biosynthesis</keyword>
<evidence type="ECO:0000256" key="1">
    <source>
        <dbReference type="ARBA" id="ARBA00002901"/>
    </source>
</evidence>
<dbReference type="Pfam" id="PF12727">
    <property type="entry name" value="PBP_like"/>
    <property type="match status" value="1"/>
</dbReference>
<dbReference type="OrthoDB" id="9804758at2"/>
<evidence type="ECO:0000256" key="2">
    <source>
        <dbReference type="ARBA" id="ARBA00005046"/>
    </source>
</evidence>
<dbReference type="Gene3D" id="3.90.105.10">
    <property type="entry name" value="Molybdopterin biosynthesis moea protein, domain 2"/>
    <property type="match status" value="1"/>
</dbReference>
<keyword evidence="9" id="KW-1185">Reference proteome</keyword>
<keyword evidence="6" id="KW-0500">Molybdenum</keyword>
<dbReference type="Gene3D" id="3.40.980.10">
    <property type="entry name" value="MoaB/Mog-like domain"/>
    <property type="match status" value="1"/>
</dbReference>
<dbReference type="GO" id="GO:0061599">
    <property type="term" value="F:molybdopterin molybdotransferase activity"/>
    <property type="evidence" value="ECO:0007669"/>
    <property type="project" value="UniProtKB-UniRule"/>
</dbReference>
<evidence type="ECO:0000313" key="8">
    <source>
        <dbReference type="EMBL" id="SHK62652.1"/>
    </source>
</evidence>
<dbReference type="UniPathway" id="UPA00344"/>
<dbReference type="SUPFAM" id="SSF53218">
    <property type="entry name" value="Molybdenum cofactor biosynthesis proteins"/>
    <property type="match status" value="1"/>
</dbReference>
<evidence type="ECO:0000256" key="5">
    <source>
        <dbReference type="ARBA" id="ARBA00047317"/>
    </source>
</evidence>
<dbReference type="SUPFAM" id="SSF63867">
    <property type="entry name" value="MoeA C-terminal domain-like"/>
    <property type="match status" value="1"/>
</dbReference>
<sequence>MNKRHVYLNMKTREEARNIWLSHFAEKVELAHETISSVDAVGRVLAEPAFARISTPNAHLAAMDGIAVLAQDTFGASETNPMDLKVGEQAFYVNTGHQLPPQTNAVIMIEQVQVIDDDTVRIEAAAVPWNYVRKVGEDIVATEMLFPTNHLVTPTCLGALLTGGVFEVKVKKQPKVLVIPTGTELVDWRKIYPEELQPGRVLETNSWVIGKLIEQAGGKWVRNTSLDDDFFVIRQAVERGATEDYDMVLVLAGSSAGSEDHTANIVDNLGDVLVHGVTIMPGKPVVLGDVNNVPVVGVPGYPVSAIVVFDEFIRPMLCHMLGQPEPLRKKIMVEPTRKIPSKLGLEEMVRVKLGRVGDRVAATPLPRGAGSITSFTEADGIIRIPNENEGLHPGQPVEAELLRFNRTIDNTLVAVGSHDNTLDLLADALRSRGGYLSLSSSHVGSMGGLMAMKKGMCHIAGSHLLDTETGEYNISYIKTYLAGIPVKLVHLVMREQGLMVAKGNPKNIQSVEDLGRDGVRFINRQAGSGTRVLLDHYLSKLGVQPSSINGYGDDEFTHMAVAAAVQNQVADAGMGIYAAAKALELDFVPVITEQYDLIIPEGIFESEKITILLETIRSDAFKKRVDALGGYHTERTGEVLM</sequence>
<feature type="domain" description="MoaB/Mog" evidence="7">
    <location>
        <begin position="177"/>
        <end position="319"/>
    </location>
</feature>
<dbReference type="GO" id="GO:0006777">
    <property type="term" value="P:Mo-molybdopterin cofactor biosynthetic process"/>
    <property type="evidence" value="ECO:0007669"/>
    <property type="project" value="UniProtKB-UniRule"/>
</dbReference>
<dbReference type="Proteomes" id="UP000183994">
    <property type="component" value="Unassembled WGS sequence"/>
</dbReference>
<dbReference type="InterPro" id="IPR005111">
    <property type="entry name" value="MoeA_C_domain_IV"/>
</dbReference>
<comment type="similarity">
    <text evidence="3 6">Belongs to the MoeA family.</text>
</comment>
<name>A0A1M6U036_9BACT</name>
<dbReference type="RefSeq" id="WP_073477821.1">
    <property type="nucleotide sequence ID" value="NZ_FQZU01000029.1"/>
</dbReference>
<comment type="function">
    <text evidence="1 6">Catalyzes the insertion of molybdate into adenylated molybdopterin with the concomitant release of AMP.</text>
</comment>
<dbReference type="Pfam" id="PF03454">
    <property type="entry name" value="MoeA_C"/>
    <property type="match status" value="1"/>
</dbReference>
<dbReference type="SMART" id="SM00852">
    <property type="entry name" value="MoCF_biosynth"/>
    <property type="match status" value="1"/>
</dbReference>
<dbReference type="Pfam" id="PF03453">
    <property type="entry name" value="MoeA_N"/>
    <property type="match status" value="1"/>
</dbReference>
<dbReference type="AlphaFoldDB" id="A0A1M6U036"/>
<dbReference type="GO" id="GO:0005829">
    <property type="term" value="C:cytosol"/>
    <property type="evidence" value="ECO:0007669"/>
    <property type="project" value="TreeGrafter"/>
</dbReference>
<dbReference type="Pfam" id="PF00994">
    <property type="entry name" value="MoCF_biosynth"/>
    <property type="match status" value="1"/>
</dbReference>
<dbReference type="Gene3D" id="2.40.340.10">
    <property type="entry name" value="MoeA, C-terminal, domain IV"/>
    <property type="match status" value="1"/>
</dbReference>
<dbReference type="InterPro" id="IPR038987">
    <property type="entry name" value="MoeA-like"/>
</dbReference>
<dbReference type="InterPro" id="IPR001453">
    <property type="entry name" value="MoaB/Mog_dom"/>
</dbReference>
<comment type="cofactor">
    <cofactor evidence="6">
        <name>Mg(2+)</name>
        <dbReference type="ChEBI" id="CHEBI:18420"/>
    </cofactor>
</comment>
<dbReference type="CDD" id="cd00887">
    <property type="entry name" value="MoeA"/>
    <property type="match status" value="1"/>
</dbReference>
<evidence type="ECO:0000259" key="7">
    <source>
        <dbReference type="SMART" id="SM00852"/>
    </source>
</evidence>
<dbReference type="PANTHER" id="PTHR10192">
    <property type="entry name" value="MOLYBDOPTERIN BIOSYNTHESIS PROTEIN"/>
    <property type="match status" value="1"/>
</dbReference>
<proteinExistence type="inferred from homology"/>
<dbReference type="InterPro" id="IPR005110">
    <property type="entry name" value="MoeA_linker/N"/>
</dbReference>